<dbReference type="InterPro" id="IPR036794">
    <property type="entry name" value="ATP_F1_dsu/esu_C_sf"/>
</dbReference>
<sequence length="142" mass="16057">MAENKFQLQVITPEEIFYDESVERVIFRTSTGDVAVLKDHIPLTTSLRSGIITIFSGRNNQYGVIHQGFAEIRPDKVTILTDAAEWPEEIDLERAKKAKEIAEEALKKQGEKPGANITVAKMSLTRALARIEMVEYHNKMVK</sequence>
<evidence type="ECO:0000256" key="7">
    <source>
        <dbReference type="ARBA" id="ARBA00023196"/>
    </source>
</evidence>
<feature type="domain" description="ATP synthase epsilon subunit C-terminal" evidence="11">
    <location>
        <begin position="88"/>
        <end position="134"/>
    </location>
</feature>
<dbReference type="Gene3D" id="2.60.15.10">
    <property type="entry name" value="F0F1 ATP synthase delta/epsilon subunit, N-terminal"/>
    <property type="match status" value="1"/>
</dbReference>
<dbReference type="EMBL" id="JAAEEH010000005">
    <property type="protein sequence ID" value="NDL66719.1"/>
    <property type="molecule type" value="Genomic_DNA"/>
</dbReference>
<keyword evidence="9" id="KW-0375">Hydrogen ion transport</keyword>
<evidence type="ECO:0000256" key="1">
    <source>
        <dbReference type="ARBA" id="ARBA00004202"/>
    </source>
</evidence>
<evidence type="ECO:0000313" key="14">
    <source>
        <dbReference type="Proteomes" id="UP000461585"/>
    </source>
</evidence>
<dbReference type="GO" id="GO:0005524">
    <property type="term" value="F:ATP binding"/>
    <property type="evidence" value="ECO:0007669"/>
    <property type="project" value="UniProtKB-UniRule"/>
</dbReference>
<feature type="domain" description="ATP synthase F1 complex delta/epsilon subunit N-terminal" evidence="12">
    <location>
        <begin position="6"/>
        <end position="84"/>
    </location>
</feature>
<evidence type="ECO:0000256" key="6">
    <source>
        <dbReference type="ARBA" id="ARBA00023136"/>
    </source>
</evidence>
<keyword evidence="3 9" id="KW-0813">Transport</keyword>
<evidence type="ECO:0000259" key="12">
    <source>
        <dbReference type="Pfam" id="PF02823"/>
    </source>
</evidence>
<dbReference type="NCBIfam" id="TIGR01216">
    <property type="entry name" value="ATP_synt_epsi"/>
    <property type="match status" value="1"/>
</dbReference>
<proteinExistence type="inferred from homology"/>
<evidence type="ECO:0000256" key="10">
    <source>
        <dbReference type="RuleBase" id="RU003656"/>
    </source>
</evidence>
<organism evidence="13 14">
    <name type="scientific">Anaerotalea alkaliphila</name>
    <dbReference type="NCBI Taxonomy" id="2662126"/>
    <lineage>
        <taxon>Bacteria</taxon>
        <taxon>Bacillati</taxon>
        <taxon>Bacillota</taxon>
        <taxon>Clostridia</taxon>
        <taxon>Eubacteriales</taxon>
        <taxon>Anaerotalea</taxon>
    </lineage>
</organism>
<dbReference type="InterPro" id="IPR001469">
    <property type="entry name" value="ATP_synth_F1_dsu/esu"/>
</dbReference>
<dbReference type="Gene3D" id="1.20.5.440">
    <property type="entry name" value="ATP synthase delta/epsilon subunit, C-terminal domain"/>
    <property type="match status" value="1"/>
</dbReference>
<comment type="function">
    <text evidence="9">Produces ATP from ADP in the presence of a proton gradient across the membrane.</text>
</comment>
<dbReference type="CDD" id="cd12152">
    <property type="entry name" value="F1-ATPase_delta"/>
    <property type="match status" value="1"/>
</dbReference>
<evidence type="ECO:0000256" key="4">
    <source>
        <dbReference type="ARBA" id="ARBA00022475"/>
    </source>
</evidence>
<dbReference type="GO" id="GO:0005886">
    <property type="term" value="C:plasma membrane"/>
    <property type="evidence" value="ECO:0007669"/>
    <property type="project" value="UniProtKB-SubCell"/>
</dbReference>
<dbReference type="SUPFAM" id="SSF51344">
    <property type="entry name" value="Epsilon subunit of F1F0-ATP synthase N-terminal domain"/>
    <property type="match status" value="1"/>
</dbReference>
<evidence type="ECO:0000256" key="3">
    <source>
        <dbReference type="ARBA" id="ARBA00022448"/>
    </source>
</evidence>
<dbReference type="PANTHER" id="PTHR13822">
    <property type="entry name" value="ATP SYNTHASE DELTA/EPSILON CHAIN"/>
    <property type="match status" value="1"/>
</dbReference>
<evidence type="ECO:0000313" key="13">
    <source>
        <dbReference type="EMBL" id="NDL66719.1"/>
    </source>
</evidence>
<dbReference type="Proteomes" id="UP000461585">
    <property type="component" value="Unassembled WGS sequence"/>
</dbReference>
<keyword evidence="5 9" id="KW-0406">Ion transport</keyword>
<dbReference type="HAMAP" id="MF_00530">
    <property type="entry name" value="ATP_synth_epsil_bac"/>
    <property type="match status" value="1"/>
</dbReference>
<dbReference type="InterPro" id="IPR036771">
    <property type="entry name" value="ATPsynth_dsu/esu_N"/>
</dbReference>
<dbReference type="RefSeq" id="WP_162369445.1">
    <property type="nucleotide sequence ID" value="NZ_JAAEEH010000005.1"/>
</dbReference>
<evidence type="ECO:0000256" key="8">
    <source>
        <dbReference type="ARBA" id="ARBA00023310"/>
    </source>
</evidence>
<reference evidence="13 14" key="1">
    <citation type="submission" date="2020-01" db="EMBL/GenBank/DDBJ databases">
        <title>Anaeroalcalibacter tamaniensis gen. nov., sp. nov., moderately halophilic strictly anaerobic fermenter bacterium from mud volcano of Taman peninsula.</title>
        <authorList>
            <person name="Frolova A."/>
            <person name="Merkel A.Y."/>
            <person name="Slobodkin A.I."/>
        </authorList>
    </citation>
    <scope>NUCLEOTIDE SEQUENCE [LARGE SCALE GENOMIC DNA]</scope>
    <source>
        <strain evidence="13 14">F-3ap</strain>
    </source>
</reference>
<dbReference type="PANTHER" id="PTHR13822:SF10">
    <property type="entry name" value="ATP SYNTHASE EPSILON CHAIN, CHLOROPLASTIC"/>
    <property type="match status" value="1"/>
</dbReference>
<dbReference type="GO" id="GO:0046933">
    <property type="term" value="F:proton-transporting ATP synthase activity, rotational mechanism"/>
    <property type="evidence" value="ECO:0007669"/>
    <property type="project" value="UniProtKB-UniRule"/>
</dbReference>
<evidence type="ECO:0000256" key="5">
    <source>
        <dbReference type="ARBA" id="ARBA00023065"/>
    </source>
</evidence>
<protein>
    <recommendedName>
        <fullName evidence="9">ATP synthase epsilon chain</fullName>
    </recommendedName>
    <alternativeName>
        <fullName evidence="9">ATP synthase F1 sector epsilon subunit</fullName>
    </alternativeName>
    <alternativeName>
        <fullName evidence="9">F-ATPase epsilon subunit</fullName>
    </alternativeName>
</protein>
<keyword evidence="6 9" id="KW-0472">Membrane</keyword>
<accession>A0A7X5KM94</accession>
<comment type="subunit">
    <text evidence="9 10">F-type ATPases have 2 components, CF(1) - the catalytic core - and CF(0) - the membrane proton channel. CF(1) has five subunits: alpha(3), beta(3), gamma(1), delta(1), epsilon(1). CF(0) has three main subunits: a, b and c.</text>
</comment>
<comment type="similarity">
    <text evidence="2 9 10">Belongs to the ATPase epsilon chain family.</text>
</comment>
<dbReference type="AlphaFoldDB" id="A0A7X5KM94"/>
<comment type="subcellular location">
    <subcellularLocation>
        <location evidence="1 9">Cell membrane</location>
        <topology evidence="1 9">Peripheral membrane protein</topology>
    </subcellularLocation>
</comment>
<gene>
    <name evidence="9 13" type="primary">atpC</name>
    <name evidence="13" type="ORF">GXN74_03040</name>
</gene>
<dbReference type="GO" id="GO:0045259">
    <property type="term" value="C:proton-transporting ATP synthase complex"/>
    <property type="evidence" value="ECO:0007669"/>
    <property type="project" value="UniProtKB-KW"/>
</dbReference>
<evidence type="ECO:0000259" key="11">
    <source>
        <dbReference type="Pfam" id="PF00401"/>
    </source>
</evidence>
<keyword evidence="14" id="KW-1185">Reference proteome</keyword>
<comment type="caution">
    <text evidence="13">The sequence shown here is derived from an EMBL/GenBank/DDBJ whole genome shotgun (WGS) entry which is preliminary data.</text>
</comment>
<name>A0A7X5KM94_9FIRM</name>
<keyword evidence="4 9" id="KW-1003">Cell membrane</keyword>
<dbReference type="InterPro" id="IPR020546">
    <property type="entry name" value="ATP_synth_F1_dsu/esu_N"/>
</dbReference>
<evidence type="ECO:0000256" key="2">
    <source>
        <dbReference type="ARBA" id="ARBA00005712"/>
    </source>
</evidence>
<dbReference type="Pfam" id="PF00401">
    <property type="entry name" value="ATP-synt_DE"/>
    <property type="match status" value="1"/>
</dbReference>
<dbReference type="Pfam" id="PF02823">
    <property type="entry name" value="ATP-synt_DE_N"/>
    <property type="match status" value="1"/>
</dbReference>
<evidence type="ECO:0000256" key="9">
    <source>
        <dbReference type="HAMAP-Rule" id="MF_00530"/>
    </source>
</evidence>
<keyword evidence="8 9" id="KW-0066">ATP synthesis</keyword>
<dbReference type="InterPro" id="IPR020547">
    <property type="entry name" value="ATP_synth_F1_esu_C"/>
</dbReference>
<keyword evidence="7 9" id="KW-0139">CF(1)</keyword>
<dbReference type="SUPFAM" id="SSF46604">
    <property type="entry name" value="Epsilon subunit of F1F0-ATP synthase C-terminal domain"/>
    <property type="match status" value="1"/>
</dbReference>